<evidence type="ECO:0000313" key="2">
    <source>
        <dbReference type="EMBL" id="CAI9170805.1"/>
    </source>
</evidence>
<evidence type="ECO:0000256" key="1">
    <source>
        <dbReference type="SAM" id="MobiDB-lite"/>
    </source>
</evidence>
<organism evidence="2 3">
    <name type="scientific">Rangifer tarandus platyrhynchus</name>
    <name type="common">Svalbard reindeer</name>
    <dbReference type="NCBI Taxonomy" id="3082113"/>
    <lineage>
        <taxon>Eukaryota</taxon>
        <taxon>Metazoa</taxon>
        <taxon>Chordata</taxon>
        <taxon>Craniata</taxon>
        <taxon>Vertebrata</taxon>
        <taxon>Euteleostomi</taxon>
        <taxon>Mammalia</taxon>
        <taxon>Eutheria</taxon>
        <taxon>Laurasiatheria</taxon>
        <taxon>Artiodactyla</taxon>
        <taxon>Ruminantia</taxon>
        <taxon>Pecora</taxon>
        <taxon>Cervidae</taxon>
        <taxon>Odocoileinae</taxon>
        <taxon>Rangifer</taxon>
    </lineage>
</organism>
<protein>
    <submittedName>
        <fullName evidence="2">Uncharacterized protein</fullName>
    </submittedName>
</protein>
<gene>
    <name evidence="2" type="ORF">MRATA1EN1_LOCUS19767</name>
</gene>
<feature type="compositionally biased region" description="Basic and acidic residues" evidence="1">
    <location>
        <begin position="8"/>
        <end position="22"/>
    </location>
</feature>
<dbReference type="EMBL" id="OX459939">
    <property type="protein sequence ID" value="CAI9170805.1"/>
    <property type="molecule type" value="Genomic_DNA"/>
</dbReference>
<reference evidence="2" key="1">
    <citation type="submission" date="2023-04" db="EMBL/GenBank/DDBJ databases">
        <authorList>
            <consortium name="ELIXIR-Norway"/>
        </authorList>
    </citation>
    <scope>NUCLEOTIDE SEQUENCE [LARGE SCALE GENOMIC DNA]</scope>
</reference>
<dbReference type="Proteomes" id="UP001176941">
    <property type="component" value="Chromosome 3"/>
</dbReference>
<evidence type="ECO:0000313" key="3">
    <source>
        <dbReference type="Proteomes" id="UP001176941"/>
    </source>
</evidence>
<sequence>MGHLTTLGEERVKGGAERERKASGRGSTRTGSRLFRSLEVAAELRAVPRGQRDRQKIQAHSAETAAKLPKQTAEEVCFSGDKLTTLLFQSLCLQVKAEAQAGFRALSHLQRCHQRACRNEGLG</sequence>
<proteinExistence type="predicted"/>
<keyword evidence="3" id="KW-1185">Reference proteome</keyword>
<accession>A0ABN8ZA72</accession>
<feature type="region of interest" description="Disordered" evidence="1">
    <location>
        <begin position="1"/>
        <end position="30"/>
    </location>
</feature>
<name>A0ABN8ZA72_RANTA</name>